<keyword evidence="1" id="KW-0175">Coiled coil</keyword>
<feature type="coiled-coil region" evidence="1">
    <location>
        <begin position="5"/>
        <end position="50"/>
    </location>
</feature>
<name>X1PFA1_9ZZZZ</name>
<evidence type="ECO:0000256" key="1">
    <source>
        <dbReference type="SAM" id="Coils"/>
    </source>
</evidence>
<feature type="non-terminal residue" evidence="2">
    <location>
        <position position="1"/>
    </location>
</feature>
<accession>X1PFA1</accession>
<sequence>KKGDADLLEEKRKGIEMQLTAANNRAKTQIDEFKAQTDRMEAQIKAKEAGLTIEMKRIEQLGPIFEYTSNSELLRS</sequence>
<organism evidence="2">
    <name type="scientific">marine sediment metagenome</name>
    <dbReference type="NCBI Taxonomy" id="412755"/>
    <lineage>
        <taxon>unclassified sequences</taxon>
        <taxon>metagenomes</taxon>
        <taxon>ecological metagenomes</taxon>
    </lineage>
</organism>
<comment type="caution">
    <text evidence="2">The sequence shown here is derived from an EMBL/GenBank/DDBJ whole genome shotgun (WGS) entry which is preliminary data.</text>
</comment>
<dbReference type="EMBL" id="BARV01041887">
    <property type="protein sequence ID" value="GAI54957.1"/>
    <property type="molecule type" value="Genomic_DNA"/>
</dbReference>
<reference evidence="2" key="1">
    <citation type="journal article" date="2014" name="Front. Microbiol.">
        <title>High frequency of phylogenetically diverse reductive dehalogenase-homologous genes in deep subseafloor sedimentary metagenomes.</title>
        <authorList>
            <person name="Kawai M."/>
            <person name="Futagami T."/>
            <person name="Toyoda A."/>
            <person name="Takaki Y."/>
            <person name="Nishi S."/>
            <person name="Hori S."/>
            <person name="Arai W."/>
            <person name="Tsubouchi T."/>
            <person name="Morono Y."/>
            <person name="Uchiyama I."/>
            <person name="Ito T."/>
            <person name="Fujiyama A."/>
            <person name="Inagaki F."/>
            <person name="Takami H."/>
        </authorList>
    </citation>
    <scope>NUCLEOTIDE SEQUENCE</scope>
    <source>
        <strain evidence="2">Expedition CK06-06</strain>
    </source>
</reference>
<dbReference type="AlphaFoldDB" id="X1PFA1"/>
<proteinExistence type="predicted"/>
<protein>
    <submittedName>
        <fullName evidence="2">Uncharacterized protein</fullName>
    </submittedName>
</protein>
<evidence type="ECO:0000313" key="2">
    <source>
        <dbReference type="EMBL" id="GAI54957.1"/>
    </source>
</evidence>
<gene>
    <name evidence="2" type="ORF">S06H3_63216</name>
</gene>